<dbReference type="Pfam" id="PF01565">
    <property type="entry name" value="FAD_binding_4"/>
    <property type="match status" value="1"/>
</dbReference>
<evidence type="ECO:0000259" key="6">
    <source>
        <dbReference type="PROSITE" id="PS51387"/>
    </source>
</evidence>
<evidence type="ECO:0000256" key="5">
    <source>
        <dbReference type="ARBA" id="ARBA00023002"/>
    </source>
</evidence>
<organism evidence="7 8">
    <name type="scientific">Chitinimonas lacunae</name>
    <dbReference type="NCBI Taxonomy" id="1963018"/>
    <lineage>
        <taxon>Bacteria</taxon>
        <taxon>Pseudomonadati</taxon>
        <taxon>Pseudomonadota</taxon>
        <taxon>Betaproteobacteria</taxon>
        <taxon>Neisseriales</taxon>
        <taxon>Chitinibacteraceae</taxon>
        <taxon>Chitinimonas</taxon>
    </lineage>
</organism>
<proteinExistence type="inferred from homology"/>
<comment type="caution">
    <text evidence="7">The sequence shown here is derived from an EMBL/GenBank/DDBJ whole genome shotgun (WGS) entry which is preliminary data.</text>
</comment>
<dbReference type="RefSeq" id="WP_378166128.1">
    <property type="nucleotide sequence ID" value="NZ_JBHSBU010000001.1"/>
</dbReference>
<evidence type="ECO:0000313" key="8">
    <source>
        <dbReference type="Proteomes" id="UP001595791"/>
    </source>
</evidence>
<dbReference type="Proteomes" id="UP001595791">
    <property type="component" value="Unassembled WGS sequence"/>
</dbReference>
<accession>A0ABV8MV71</accession>
<gene>
    <name evidence="7" type="ORF">ACFOW7_16050</name>
</gene>
<dbReference type="InterPro" id="IPR036318">
    <property type="entry name" value="FAD-bd_PCMH-like_sf"/>
</dbReference>
<evidence type="ECO:0000313" key="7">
    <source>
        <dbReference type="EMBL" id="MFC4160852.1"/>
    </source>
</evidence>
<dbReference type="EMBL" id="JBHSBU010000001">
    <property type="protein sequence ID" value="MFC4160852.1"/>
    <property type="molecule type" value="Genomic_DNA"/>
</dbReference>
<dbReference type="InterPro" id="IPR006094">
    <property type="entry name" value="Oxid_FAD_bind_N"/>
</dbReference>
<feature type="domain" description="FAD-binding PCMH-type" evidence="6">
    <location>
        <begin position="35"/>
        <end position="205"/>
    </location>
</feature>
<keyword evidence="8" id="KW-1185">Reference proteome</keyword>
<keyword evidence="3" id="KW-0285">Flavoprotein</keyword>
<dbReference type="SUPFAM" id="SSF56176">
    <property type="entry name" value="FAD-binding/transporter-associated domain-like"/>
    <property type="match status" value="1"/>
</dbReference>
<dbReference type="InterPro" id="IPR016167">
    <property type="entry name" value="FAD-bd_PCMH_sub1"/>
</dbReference>
<dbReference type="Gene3D" id="3.40.462.20">
    <property type="match status" value="1"/>
</dbReference>
<dbReference type="Gene3D" id="3.30.43.10">
    <property type="entry name" value="Uridine Diphospho-n-acetylenolpyruvylglucosamine Reductase, domain 2"/>
    <property type="match status" value="1"/>
</dbReference>
<evidence type="ECO:0000256" key="2">
    <source>
        <dbReference type="ARBA" id="ARBA00005466"/>
    </source>
</evidence>
<sequence>MSLSCLEDIEVFGIEIKPASSRYAEVVRPYNEAARPAQPQRIFAPRELAHIQAIIQFARSEGLKLSVHSTGHDFEGRSLDGDIIMHMGAFNTVSYDPASETVTVGGGARIEDIYRVLAPHGRAITTGTNLDVGITGLALGGGAAYTSRLYGLTCDLLLEVTLCGFNGEVIQVNDDSAPQLMRLLRGAGAGVFGVVTQLKFKTYAAAPVTIFRATWPASLGGQHLAQLESILLAAPRELSMRVGTNVTGADPVGVITLSGQLQGAREAEIERAFGPLCHGSNWTQSTIGYYDAMVSARHQTSGGAFKIKSRFAMQAIGASGLHELLDHVMSWTPTSNEDGAGFGLFAWGGAVRDFPSERSFMPARNAEYLASFDTSWTARESETEIIEQLKWLDEMDRIGARYLSNIAYLNFPDSDDGRFFERHFPAEYEQYETLRSQFDPDGLVRQISRCINI</sequence>
<protein>
    <submittedName>
        <fullName evidence="7">FAD-binding oxidoreductase</fullName>
    </submittedName>
</protein>
<dbReference type="InterPro" id="IPR016166">
    <property type="entry name" value="FAD-bd_PCMH"/>
</dbReference>
<dbReference type="PANTHER" id="PTHR42973">
    <property type="entry name" value="BINDING OXIDOREDUCTASE, PUTATIVE (AFU_ORTHOLOGUE AFUA_1G17690)-RELATED"/>
    <property type="match status" value="1"/>
</dbReference>
<dbReference type="Gene3D" id="3.30.465.10">
    <property type="match status" value="1"/>
</dbReference>
<evidence type="ECO:0000256" key="1">
    <source>
        <dbReference type="ARBA" id="ARBA00001974"/>
    </source>
</evidence>
<dbReference type="InterPro" id="IPR050416">
    <property type="entry name" value="FAD-linked_Oxidoreductase"/>
</dbReference>
<name>A0ABV8MV71_9NEIS</name>
<dbReference type="InterPro" id="IPR016169">
    <property type="entry name" value="FAD-bd_PCMH_sub2"/>
</dbReference>
<evidence type="ECO:0000256" key="3">
    <source>
        <dbReference type="ARBA" id="ARBA00022630"/>
    </source>
</evidence>
<keyword evidence="4" id="KW-0274">FAD</keyword>
<dbReference type="PROSITE" id="PS51387">
    <property type="entry name" value="FAD_PCMH"/>
    <property type="match status" value="1"/>
</dbReference>
<reference evidence="8" key="1">
    <citation type="journal article" date="2019" name="Int. J. Syst. Evol. Microbiol.">
        <title>The Global Catalogue of Microorganisms (GCM) 10K type strain sequencing project: providing services to taxonomists for standard genome sequencing and annotation.</title>
        <authorList>
            <consortium name="The Broad Institute Genomics Platform"/>
            <consortium name="The Broad Institute Genome Sequencing Center for Infectious Disease"/>
            <person name="Wu L."/>
            <person name="Ma J."/>
        </authorList>
    </citation>
    <scope>NUCLEOTIDE SEQUENCE [LARGE SCALE GENOMIC DNA]</scope>
    <source>
        <strain evidence="8">LMG 29894</strain>
    </source>
</reference>
<comment type="cofactor">
    <cofactor evidence="1">
        <name>FAD</name>
        <dbReference type="ChEBI" id="CHEBI:57692"/>
    </cofactor>
</comment>
<evidence type="ECO:0000256" key="4">
    <source>
        <dbReference type="ARBA" id="ARBA00022827"/>
    </source>
</evidence>
<keyword evidence="5" id="KW-0560">Oxidoreductase</keyword>
<dbReference type="PANTHER" id="PTHR42973:SF39">
    <property type="entry name" value="FAD-BINDING PCMH-TYPE DOMAIN-CONTAINING PROTEIN"/>
    <property type="match status" value="1"/>
</dbReference>
<comment type="similarity">
    <text evidence="2">Belongs to the oxygen-dependent FAD-linked oxidoreductase family.</text>
</comment>